<dbReference type="NCBIfam" id="TIGR01931">
    <property type="entry name" value="cysJ"/>
    <property type="match status" value="1"/>
</dbReference>
<comment type="caution">
    <text evidence="15">The sequence shown here is derived from an EMBL/GenBank/DDBJ whole genome shotgun (WGS) entry which is preliminary data.</text>
</comment>
<evidence type="ECO:0000256" key="1">
    <source>
        <dbReference type="ARBA" id="ARBA00012604"/>
    </source>
</evidence>
<feature type="binding site" evidence="12">
    <location>
        <begin position="123"/>
        <end position="126"/>
    </location>
    <ligand>
        <name>FMN</name>
        <dbReference type="ChEBI" id="CHEBI:58210"/>
    </ligand>
</feature>
<keyword evidence="9" id="KW-0560">Oxidoreductase</keyword>
<evidence type="ECO:0000256" key="7">
    <source>
        <dbReference type="ARBA" id="ARBA00022857"/>
    </source>
</evidence>
<evidence type="ECO:0000259" key="13">
    <source>
        <dbReference type="PROSITE" id="PS50902"/>
    </source>
</evidence>
<evidence type="ECO:0000256" key="5">
    <source>
        <dbReference type="ARBA" id="ARBA00022643"/>
    </source>
</evidence>
<dbReference type="Pfam" id="PF00667">
    <property type="entry name" value="FAD_binding_1"/>
    <property type="match status" value="1"/>
</dbReference>
<evidence type="ECO:0000313" key="15">
    <source>
        <dbReference type="EMBL" id="PSL42958.1"/>
    </source>
</evidence>
<comment type="cofactor">
    <cofactor evidence="12">
        <name>FAD</name>
        <dbReference type="ChEBI" id="CHEBI:57692"/>
    </cofactor>
    <text evidence="12">Binds 1 FAD per subunit.</text>
</comment>
<dbReference type="InterPro" id="IPR039261">
    <property type="entry name" value="FNR_nucleotide-bd"/>
</dbReference>
<feature type="binding site" evidence="12">
    <location>
        <begin position="76"/>
        <end position="81"/>
    </location>
    <ligand>
        <name>FMN</name>
        <dbReference type="ChEBI" id="CHEBI:58210"/>
    </ligand>
</feature>
<evidence type="ECO:0000256" key="12">
    <source>
        <dbReference type="PIRSR" id="PIRSR000207-1"/>
    </source>
</evidence>
<comment type="catalytic activity">
    <reaction evidence="11">
        <text>hydrogen sulfide + 3 NADP(+) + 3 H2O = sulfite + 3 NADPH + 4 H(+)</text>
        <dbReference type="Rhea" id="RHEA:13801"/>
        <dbReference type="ChEBI" id="CHEBI:15377"/>
        <dbReference type="ChEBI" id="CHEBI:15378"/>
        <dbReference type="ChEBI" id="CHEBI:17359"/>
        <dbReference type="ChEBI" id="CHEBI:29919"/>
        <dbReference type="ChEBI" id="CHEBI:57783"/>
        <dbReference type="ChEBI" id="CHEBI:58349"/>
        <dbReference type="EC" id="1.8.1.2"/>
    </reaction>
</comment>
<dbReference type="Gene3D" id="2.40.30.10">
    <property type="entry name" value="Translation factors"/>
    <property type="match status" value="1"/>
</dbReference>
<dbReference type="PRINTS" id="PR00369">
    <property type="entry name" value="FLAVODOXIN"/>
</dbReference>
<reference evidence="15 16" key="1">
    <citation type="submission" date="2018-03" db="EMBL/GenBank/DDBJ databases">
        <title>Genomic Encyclopedia of Type Strains, Phase III (KMG-III): the genomes of soil and plant-associated and newly described type strains.</title>
        <authorList>
            <person name="Whitman W."/>
        </authorList>
    </citation>
    <scope>NUCLEOTIDE SEQUENCE [LARGE SCALE GENOMIC DNA]</scope>
    <source>
        <strain evidence="15 16">CGMCC 1.07653</strain>
    </source>
</reference>
<feature type="binding site" evidence="12">
    <location>
        <position position="566"/>
    </location>
    <ligand>
        <name>NADP(+)</name>
        <dbReference type="ChEBI" id="CHEBI:58349"/>
    </ligand>
</feature>
<dbReference type="InterPro" id="IPR017927">
    <property type="entry name" value="FAD-bd_FR_type"/>
</dbReference>
<feature type="domain" description="FAD-binding FR-type" evidence="14">
    <location>
        <begin position="238"/>
        <end position="453"/>
    </location>
</feature>
<comment type="cofactor">
    <cofactor evidence="12">
        <name>FMN</name>
        <dbReference type="ChEBI" id="CHEBI:58210"/>
    </cofactor>
    <text evidence="12">Binds 1 FMN per subunit.</text>
</comment>
<evidence type="ECO:0000256" key="2">
    <source>
        <dbReference type="ARBA" id="ARBA00022448"/>
    </source>
</evidence>
<keyword evidence="4" id="KW-0285">Flavoprotein</keyword>
<keyword evidence="7 12" id="KW-0521">NADP</keyword>
<keyword evidence="6 12" id="KW-0274">FAD</keyword>
<dbReference type="GO" id="GO:0019344">
    <property type="term" value="P:cysteine biosynthetic process"/>
    <property type="evidence" value="ECO:0007669"/>
    <property type="project" value="UniProtKB-KW"/>
</dbReference>
<dbReference type="InterPro" id="IPR008254">
    <property type="entry name" value="Flavodoxin/NO_synth"/>
</dbReference>
<dbReference type="EC" id="1.8.1.2" evidence="1"/>
<dbReference type="FunFam" id="3.40.50.80:FF:000001">
    <property type="entry name" value="NADPH--cytochrome P450 reductase 1"/>
    <property type="match status" value="1"/>
</dbReference>
<dbReference type="PRINTS" id="PR00371">
    <property type="entry name" value="FPNCR"/>
</dbReference>
<dbReference type="Gene3D" id="3.40.50.360">
    <property type="match status" value="1"/>
</dbReference>
<dbReference type="Gene3D" id="1.20.990.10">
    <property type="entry name" value="NADPH-cytochrome p450 Reductase, Chain A, domain 3"/>
    <property type="match status" value="1"/>
</dbReference>
<evidence type="ECO:0000313" key="16">
    <source>
        <dbReference type="Proteomes" id="UP000242310"/>
    </source>
</evidence>
<evidence type="ECO:0000256" key="4">
    <source>
        <dbReference type="ARBA" id="ARBA00022630"/>
    </source>
</evidence>
<feature type="binding site" evidence="12">
    <location>
        <begin position="159"/>
        <end position="168"/>
    </location>
    <ligand>
        <name>FMN</name>
        <dbReference type="ChEBI" id="CHEBI:58210"/>
    </ligand>
</feature>
<dbReference type="Pfam" id="PF00175">
    <property type="entry name" value="NAD_binding_1"/>
    <property type="match status" value="1"/>
</dbReference>
<dbReference type="InterPro" id="IPR003097">
    <property type="entry name" value="CysJ-like_FAD-binding"/>
</dbReference>
<protein>
    <recommendedName>
        <fullName evidence="1">assimilatory sulfite reductase (NADPH)</fullName>
        <ecNumber evidence="1">1.8.1.2</ecNumber>
    </recommendedName>
</protein>
<dbReference type="PIRSF" id="PIRSF000207">
    <property type="entry name" value="SiR-FP_CysJ"/>
    <property type="match status" value="1"/>
</dbReference>
<dbReference type="GO" id="GO:0004783">
    <property type="term" value="F:sulfite reductase (NADPH) activity"/>
    <property type="evidence" value="ECO:0007669"/>
    <property type="project" value="UniProtKB-EC"/>
</dbReference>
<dbReference type="EMBL" id="PYAV01000012">
    <property type="protein sequence ID" value="PSL42958.1"/>
    <property type="molecule type" value="Genomic_DNA"/>
</dbReference>
<dbReference type="GO" id="GO:0010181">
    <property type="term" value="F:FMN binding"/>
    <property type="evidence" value="ECO:0007669"/>
    <property type="project" value="InterPro"/>
</dbReference>
<gene>
    <name evidence="15" type="ORF">B0H94_11241</name>
</gene>
<evidence type="ECO:0000259" key="14">
    <source>
        <dbReference type="PROSITE" id="PS51384"/>
    </source>
</evidence>
<dbReference type="PROSITE" id="PS51384">
    <property type="entry name" value="FAD_FR"/>
    <property type="match status" value="1"/>
</dbReference>
<feature type="binding site" evidence="12">
    <location>
        <position position="415"/>
    </location>
    <ligand>
        <name>FAD</name>
        <dbReference type="ChEBI" id="CHEBI:57692"/>
    </ligand>
</feature>
<sequence length="604" mass="66450">MNIHATNSPFTEDQASLLNQVLPSLSEQQRIWLSGYLTAAFAPAVTATAEPQPAPEAPAAAPTSAPKRAITLLIGSHTGNGQALAAEFKQKLQNKAFDVQAYDMDQFKPKQLKQVEDLLIITSTHGEGDPPDNALTLYEHLYSKKAPDLTGVRFSVLALGDSSYEFFCQTGIDFDNRLAELGAERLHDRVDCDVDFEAPAASWLNGVIDKLGAASPVPAAAEETAAAAVAEAPVYSKKNPFWAEVVENFNLNGRGSNKETRHLVLDLEGSGLTYEPGDALGLIPQNDPLLVDNIIAEAGWDPATYIQVDEESPERPLRDVLIDTVEITVLTKPLLQKAAEASGNPGLKELVGGRVKAYTEGRDLLDLMKDYGPWQTSAAETVAMLRKIPPRLYSIASSLTANPDEVHLTIGALRYSAHGRPRNGVCSVQCAERVQPGEKLPVFIQQNPNFKLPDDPETATIMIGAGTGIAPYRSFLEEREETEATGDNWVFFGDQHFLTDFLYQTEWQSWLQDGTLTHMDVAFSRDGTEKTYVQHKLLAQAEALYRWIEGGAYIYVCGDKNYMAKDVHEALTTVIAEQSGRSNEEAEAYLSDLRQEKRYQRDVY</sequence>
<evidence type="ECO:0000256" key="3">
    <source>
        <dbReference type="ARBA" id="ARBA00022605"/>
    </source>
</evidence>
<keyword evidence="3" id="KW-0028">Amino-acid biosynthesis</keyword>
<dbReference type="SUPFAM" id="SSF63380">
    <property type="entry name" value="Riboflavin synthase domain-like"/>
    <property type="match status" value="1"/>
</dbReference>
<dbReference type="Gene3D" id="3.40.50.80">
    <property type="entry name" value="Nucleotide-binding domain of ferredoxin-NADP reductase (FNR) module"/>
    <property type="match status" value="1"/>
</dbReference>
<feature type="binding site" evidence="12">
    <location>
        <position position="328"/>
    </location>
    <ligand>
        <name>FAD</name>
        <dbReference type="ChEBI" id="CHEBI:57692"/>
    </ligand>
</feature>
<accession>A0A2P8H9R4</accession>
<dbReference type="Pfam" id="PF00258">
    <property type="entry name" value="Flavodoxin_1"/>
    <property type="match status" value="1"/>
</dbReference>
<evidence type="ECO:0000256" key="9">
    <source>
        <dbReference type="ARBA" id="ARBA00023002"/>
    </source>
</evidence>
<dbReference type="InterPro" id="IPR001094">
    <property type="entry name" value="Flavdoxin-like"/>
</dbReference>
<proteinExistence type="predicted"/>
<dbReference type="InterPro" id="IPR001709">
    <property type="entry name" value="Flavoprot_Pyr_Nucl_cyt_Rdtase"/>
</dbReference>
<feature type="binding site" evidence="12">
    <location>
        <position position="604"/>
    </location>
    <ligand>
        <name>FAD</name>
        <dbReference type="ChEBI" id="CHEBI:57692"/>
    </ligand>
</feature>
<feature type="binding site" evidence="12">
    <location>
        <begin position="391"/>
        <end position="394"/>
    </location>
    <ligand>
        <name>FAD</name>
        <dbReference type="ChEBI" id="CHEBI:57692"/>
    </ligand>
</feature>
<keyword evidence="5 12" id="KW-0288">FMN</keyword>
<feature type="domain" description="Flavodoxin-like" evidence="13">
    <location>
        <begin position="70"/>
        <end position="208"/>
    </location>
</feature>
<dbReference type="PROSITE" id="PS50902">
    <property type="entry name" value="FLAVODOXIN_LIKE"/>
    <property type="match status" value="1"/>
</dbReference>
<feature type="binding site" evidence="12">
    <location>
        <begin position="424"/>
        <end position="427"/>
    </location>
    <ligand>
        <name>FAD</name>
        <dbReference type="ChEBI" id="CHEBI:57692"/>
    </ligand>
</feature>
<dbReference type="PANTHER" id="PTHR19384:SF128">
    <property type="entry name" value="NADPH OXIDOREDUCTASE A"/>
    <property type="match status" value="1"/>
</dbReference>
<keyword evidence="16" id="KW-1185">Reference proteome</keyword>
<evidence type="ECO:0000256" key="10">
    <source>
        <dbReference type="ARBA" id="ARBA00023192"/>
    </source>
</evidence>
<dbReference type="InterPro" id="IPR001433">
    <property type="entry name" value="OxRdtase_FAD/NAD-bd"/>
</dbReference>
<dbReference type="RefSeq" id="WP_106589494.1">
    <property type="nucleotide sequence ID" value="NZ_PYAV01000012.1"/>
</dbReference>
<dbReference type="SUPFAM" id="SSF52343">
    <property type="entry name" value="Ferredoxin reductase-like, C-terminal NADP-linked domain"/>
    <property type="match status" value="1"/>
</dbReference>
<dbReference type="InterPro" id="IPR023173">
    <property type="entry name" value="NADPH_Cyt_P450_Rdtase_alpha"/>
</dbReference>
<dbReference type="AlphaFoldDB" id="A0A2P8H9R4"/>
<organism evidence="15 16">
    <name type="scientific">Salsuginibacillus halophilus</name>
    <dbReference type="NCBI Taxonomy" id="517424"/>
    <lineage>
        <taxon>Bacteria</taxon>
        <taxon>Bacillati</taxon>
        <taxon>Bacillota</taxon>
        <taxon>Bacilli</taxon>
        <taxon>Bacillales</taxon>
        <taxon>Bacillaceae</taxon>
        <taxon>Salsuginibacillus</taxon>
    </lineage>
</organism>
<keyword evidence="10" id="KW-0198">Cysteine biosynthesis</keyword>
<dbReference type="SUPFAM" id="SSF52218">
    <property type="entry name" value="Flavoproteins"/>
    <property type="match status" value="1"/>
</dbReference>
<keyword evidence="8" id="KW-0249">Electron transport</keyword>
<dbReference type="OrthoDB" id="9789468at2"/>
<dbReference type="CDD" id="cd06199">
    <property type="entry name" value="SiR"/>
    <property type="match status" value="1"/>
</dbReference>
<keyword evidence="2" id="KW-0813">Transport</keyword>
<feature type="binding site" evidence="12">
    <location>
        <begin position="524"/>
        <end position="525"/>
    </location>
    <ligand>
        <name>NADP(+)</name>
        <dbReference type="ChEBI" id="CHEBI:58349"/>
    </ligand>
</feature>
<feature type="binding site" evidence="12">
    <location>
        <begin position="409"/>
        <end position="411"/>
    </location>
    <ligand>
        <name>FAD</name>
        <dbReference type="ChEBI" id="CHEBI:57692"/>
    </ligand>
</feature>
<dbReference type="GO" id="GO:0016651">
    <property type="term" value="F:oxidoreductase activity, acting on NAD(P)H"/>
    <property type="evidence" value="ECO:0007669"/>
    <property type="project" value="UniProtKB-ARBA"/>
</dbReference>
<dbReference type="GO" id="GO:0005829">
    <property type="term" value="C:cytosol"/>
    <property type="evidence" value="ECO:0007669"/>
    <property type="project" value="TreeGrafter"/>
</dbReference>
<evidence type="ECO:0000256" key="8">
    <source>
        <dbReference type="ARBA" id="ARBA00022982"/>
    </source>
</evidence>
<dbReference type="GO" id="GO:0050660">
    <property type="term" value="F:flavin adenine dinucleotide binding"/>
    <property type="evidence" value="ECO:0007669"/>
    <property type="project" value="InterPro"/>
</dbReference>
<feature type="binding site" evidence="12">
    <location>
        <begin position="530"/>
        <end position="534"/>
    </location>
    <ligand>
        <name>NADP(+)</name>
        <dbReference type="ChEBI" id="CHEBI:58349"/>
    </ligand>
</feature>
<dbReference type="InterPro" id="IPR010199">
    <property type="entry name" value="CysJ"/>
</dbReference>
<evidence type="ECO:0000256" key="6">
    <source>
        <dbReference type="ARBA" id="ARBA00022827"/>
    </source>
</evidence>
<name>A0A2P8H9R4_9BACI</name>
<evidence type="ECO:0000256" key="11">
    <source>
        <dbReference type="ARBA" id="ARBA00052219"/>
    </source>
</evidence>
<dbReference type="PANTHER" id="PTHR19384">
    <property type="entry name" value="NITRIC OXIDE SYNTHASE-RELATED"/>
    <property type="match status" value="1"/>
</dbReference>
<dbReference type="InterPro" id="IPR029039">
    <property type="entry name" value="Flavoprotein-like_sf"/>
</dbReference>
<dbReference type="Proteomes" id="UP000242310">
    <property type="component" value="Unassembled WGS sequence"/>
</dbReference>
<dbReference type="InterPro" id="IPR017938">
    <property type="entry name" value="Riboflavin_synthase-like_b-brl"/>
</dbReference>